<evidence type="ECO:0000313" key="3">
    <source>
        <dbReference type="Proteomes" id="UP000291343"/>
    </source>
</evidence>
<organism evidence="2 3">
    <name type="scientific">Laodelphax striatellus</name>
    <name type="common">Small brown planthopper</name>
    <name type="synonym">Delphax striatella</name>
    <dbReference type="NCBI Taxonomy" id="195883"/>
    <lineage>
        <taxon>Eukaryota</taxon>
        <taxon>Metazoa</taxon>
        <taxon>Ecdysozoa</taxon>
        <taxon>Arthropoda</taxon>
        <taxon>Hexapoda</taxon>
        <taxon>Insecta</taxon>
        <taxon>Pterygota</taxon>
        <taxon>Neoptera</taxon>
        <taxon>Paraneoptera</taxon>
        <taxon>Hemiptera</taxon>
        <taxon>Auchenorrhyncha</taxon>
        <taxon>Fulgoroidea</taxon>
        <taxon>Delphacidae</taxon>
        <taxon>Criomorphinae</taxon>
        <taxon>Laodelphax</taxon>
    </lineage>
</organism>
<protein>
    <submittedName>
        <fullName evidence="2">Uncharacterized protein</fullName>
    </submittedName>
</protein>
<accession>A0A482XRY8</accession>
<evidence type="ECO:0000313" key="2">
    <source>
        <dbReference type="EMBL" id="RZF48327.1"/>
    </source>
</evidence>
<evidence type="ECO:0000256" key="1">
    <source>
        <dbReference type="SAM" id="SignalP"/>
    </source>
</evidence>
<proteinExistence type="predicted"/>
<dbReference type="AlphaFoldDB" id="A0A482XRY8"/>
<dbReference type="InParanoid" id="A0A482XRY8"/>
<dbReference type="PANTHER" id="PTHR21879:SF7">
    <property type="entry name" value="OSIRIS 11"/>
    <property type="match status" value="1"/>
</dbReference>
<feature type="signal peptide" evidence="1">
    <location>
        <begin position="1"/>
        <end position="25"/>
    </location>
</feature>
<dbReference type="STRING" id="195883.A0A482XRY8"/>
<dbReference type="OrthoDB" id="6622274at2759"/>
<reference evidence="2 3" key="1">
    <citation type="journal article" date="2017" name="Gigascience">
        <title>Genome sequence of the small brown planthopper, Laodelphax striatellus.</title>
        <authorList>
            <person name="Zhu J."/>
            <person name="Jiang F."/>
            <person name="Wang X."/>
            <person name="Yang P."/>
            <person name="Bao Y."/>
            <person name="Zhao W."/>
            <person name="Wang W."/>
            <person name="Lu H."/>
            <person name="Wang Q."/>
            <person name="Cui N."/>
            <person name="Li J."/>
            <person name="Chen X."/>
            <person name="Luo L."/>
            <person name="Yu J."/>
            <person name="Kang L."/>
            <person name="Cui F."/>
        </authorList>
    </citation>
    <scope>NUCLEOTIDE SEQUENCE [LARGE SCALE GENOMIC DNA]</scope>
    <source>
        <strain evidence="2">Lst14</strain>
    </source>
</reference>
<dbReference type="FunCoup" id="A0A482XRY8">
    <property type="interactions" value="85"/>
</dbReference>
<dbReference type="GO" id="GO:0016020">
    <property type="term" value="C:membrane"/>
    <property type="evidence" value="ECO:0007669"/>
    <property type="project" value="TreeGrafter"/>
</dbReference>
<dbReference type="EMBL" id="QKKF02002576">
    <property type="protein sequence ID" value="RZF48327.1"/>
    <property type="molecule type" value="Genomic_DNA"/>
</dbReference>
<feature type="chain" id="PRO_5019745559" evidence="1">
    <location>
        <begin position="26"/>
        <end position="311"/>
    </location>
</feature>
<comment type="caution">
    <text evidence="2">The sequence shown here is derived from an EMBL/GenBank/DDBJ whole genome shotgun (WGS) entry which is preliminary data.</text>
</comment>
<dbReference type="InterPro" id="IPR012464">
    <property type="entry name" value="DUF1676"/>
</dbReference>
<dbReference type="PANTHER" id="PTHR21879">
    <property type="entry name" value="FI03362P-RELATED-RELATED"/>
    <property type="match status" value="1"/>
</dbReference>
<dbReference type="Proteomes" id="UP000291343">
    <property type="component" value="Unassembled WGS sequence"/>
</dbReference>
<keyword evidence="1" id="KW-0732">Signal</keyword>
<keyword evidence="3" id="KW-1185">Reference proteome</keyword>
<sequence>MGFLTWLVPVMALVLLSTALRSTEAVAEPAAGDSGLLTGLRVIYNSYRHCEDQDETMLCLKWKALKLVDRALHSEDIPLIEGVSLVKRSGEERSLSDNTVETEPLPVEAEAREKRIDSLLWEKAAAFIQTHSLQLHVPRLIATSRQMLEDTFDDSTDQEGRGKKKKYMGPLLLGLMMKGGLLAMGIKGLALLAGKALIVSKLALVLAGIVALKKLFSGGGGGGEKTTYEIVKQPIVSHAHQYSTSHEFSGGHNDWAGGHSGVGSGGYARSLQLPAGVPYPQLLAYRGQLPAAPEAEATADVDSRQESQNVS</sequence>
<dbReference type="Pfam" id="PF07898">
    <property type="entry name" value="DUF1676"/>
    <property type="match status" value="1"/>
</dbReference>
<name>A0A482XRY8_LAOST</name>
<gene>
    <name evidence="2" type="ORF">LSTR_LSTR010290</name>
</gene>